<organism evidence="1 2">
    <name type="scientific">Xenotaenia resolanae</name>
    <dbReference type="NCBI Taxonomy" id="208358"/>
    <lineage>
        <taxon>Eukaryota</taxon>
        <taxon>Metazoa</taxon>
        <taxon>Chordata</taxon>
        <taxon>Craniata</taxon>
        <taxon>Vertebrata</taxon>
        <taxon>Euteleostomi</taxon>
        <taxon>Actinopterygii</taxon>
        <taxon>Neopterygii</taxon>
        <taxon>Teleostei</taxon>
        <taxon>Neoteleostei</taxon>
        <taxon>Acanthomorphata</taxon>
        <taxon>Ovalentaria</taxon>
        <taxon>Atherinomorphae</taxon>
        <taxon>Cyprinodontiformes</taxon>
        <taxon>Goodeidae</taxon>
        <taxon>Xenotaenia</taxon>
    </lineage>
</organism>
<protein>
    <submittedName>
        <fullName evidence="1">Uncharacterized protein</fullName>
    </submittedName>
</protein>
<dbReference type="Proteomes" id="UP001444071">
    <property type="component" value="Unassembled WGS sequence"/>
</dbReference>
<proteinExistence type="predicted"/>
<accession>A0ABV0WEG9</accession>
<keyword evidence="2" id="KW-1185">Reference proteome</keyword>
<name>A0ABV0WEG9_9TELE</name>
<comment type="caution">
    <text evidence="1">The sequence shown here is derived from an EMBL/GenBank/DDBJ whole genome shotgun (WGS) entry which is preliminary data.</text>
</comment>
<evidence type="ECO:0000313" key="1">
    <source>
        <dbReference type="EMBL" id="MEQ2267263.1"/>
    </source>
</evidence>
<dbReference type="EMBL" id="JAHRIM010041689">
    <property type="protein sequence ID" value="MEQ2267263.1"/>
    <property type="molecule type" value="Genomic_DNA"/>
</dbReference>
<gene>
    <name evidence="1" type="ORF">XENORESO_003762</name>
</gene>
<sequence>MHDNNPVHNLWLEGLFKHNGLTHEHKLLSVFESLPRFSSASLNTATGILTHRQGSLLMLPSDYSRFVFYNLYVPLLLSEVFVYLSDGEIRCLTHFWAPSVARLVVSFPQTTLLTTSLIFTHGKEVKNALNQVKP</sequence>
<reference evidence="1 2" key="1">
    <citation type="submission" date="2021-06" db="EMBL/GenBank/DDBJ databases">
        <authorList>
            <person name="Palmer J.M."/>
        </authorList>
    </citation>
    <scope>NUCLEOTIDE SEQUENCE [LARGE SCALE GENOMIC DNA]</scope>
    <source>
        <strain evidence="1 2">XR_2019</strain>
        <tissue evidence="1">Muscle</tissue>
    </source>
</reference>
<evidence type="ECO:0000313" key="2">
    <source>
        <dbReference type="Proteomes" id="UP001444071"/>
    </source>
</evidence>